<accession>A0A9E4ZNJ1</accession>
<evidence type="ECO:0000313" key="1">
    <source>
        <dbReference type="EMBL" id="MCT8338364.1"/>
    </source>
</evidence>
<organism evidence="1 2">
    <name type="scientific">Methanoculleus formosensis</name>
    <dbReference type="NCBI Taxonomy" id="2590886"/>
    <lineage>
        <taxon>Archaea</taxon>
        <taxon>Methanobacteriati</taxon>
        <taxon>Methanobacteriota</taxon>
        <taxon>Stenosarchaea group</taxon>
        <taxon>Methanomicrobia</taxon>
        <taxon>Methanomicrobiales</taxon>
        <taxon>Methanomicrobiaceae</taxon>
        <taxon>Methanoculleus</taxon>
    </lineage>
</organism>
<keyword evidence="2" id="KW-1185">Reference proteome</keyword>
<dbReference type="RefSeq" id="WP_261598511.1">
    <property type="nucleotide sequence ID" value="NZ_VHLL01000014.1"/>
</dbReference>
<comment type="caution">
    <text evidence="1">The sequence shown here is derived from an EMBL/GenBank/DDBJ whole genome shotgun (WGS) entry which is preliminary data.</text>
</comment>
<dbReference type="Proteomes" id="UP001065682">
    <property type="component" value="Unassembled WGS sequence"/>
</dbReference>
<gene>
    <name evidence="1" type="ORF">FKB36_12930</name>
</gene>
<name>A0A9E4ZNJ1_9EURY</name>
<evidence type="ECO:0000313" key="2">
    <source>
        <dbReference type="Proteomes" id="UP001065682"/>
    </source>
</evidence>
<reference evidence="1" key="1">
    <citation type="submission" date="2019-06" db="EMBL/GenBank/DDBJ databases">
        <title>Methanoculleus strain from Tamsui River, Taipei, Taiwan.</title>
        <authorList>
            <person name="You Y.-T."/>
            <person name="Chen S.-C."/>
            <person name="Lai S.-J."/>
            <person name="Lee Y.-C."/>
            <person name="Lai M.-C."/>
        </authorList>
    </citation>
    <scope>NUCLEOTIDE SEQUENCE</scope>
    <source>
        <strain evidence="1">Afa-1</strain>
    </source>
</reference>
<dbReference type="AlphaFoldDB" id="A0A9E4ZNJ1"/>
<dbReference type="EMBL" id="VHLL01000014">
    <property type="protein sequence ID" value="MCT8338364.1"/>
    <property type="molecule type" value="Genomic_DNA"/>
</dbReference>
<proteinExistence type="predicted"/>
<protein>
    <submittedName>
        <fullName evidence="1">Uncharacterized protein</fullName>
    </submittedName>
</protein>
<sequence length="88" mass="8815">MAILLIAGIQVLVVGGLVACIVVGAQDRPSPETPPITEARYMGDWPASASAAAYPIAGHQAAGILSGAGETFILFAVGDDPPTPSRSA</sequence>